<organism evidence="6 7">
    <name type="scientific">Pelotomaculum thermopropionicum</name>
    <dbReference type="NCBI Taxonomy" id="110500"/>
    <lineage>
        <taxon>Bacteria</taxon>
        <taxon>Bacillati</taxon>
        <taxon>Bacillota</taxon>
        <taxon>Clostridia</taxon>
        <taxon>Eubacteriales</taxon>
        <taxon>Desulfotomaculaceae</taxon>
        <taxon>Pelotomaculum</taxon>
    </lineage>
</organism>
<dbReference type="InterPro" id="IPR027417">
    <property type="entry name" value="P-loop_NTPase"/>
</dbReference>
<comment type="catalytic activity">
    <reaction evidence="2">
        <text>ATP + H2O = ADP + phosphate + H(+)</text>
        <dbReference type="Rhea" id="RHEA:13065"/>
        <dbReference type="ChEBI" id="CHEBI:15377"/>
        <dbReference type="ChEBI" id="CHEBI:15378"/>
        <dbReference type="ChEBI" id="CHEBI:30616"/>
        <dbReference type="ChEBI" id="CHEBI:43474"/>
        <dbReference type="ChEBI" id="CHEBI:456216"/>
    </reaction>
</comment>
<evidence type="ECO:0000313" key="6">
    <source>
        <dbReference type="EMBL" id="KUK81402.1"/>
    </source>
</evidence>
<dbReference type="Gene3D" id="3.40.50.300">
    <property type="entry name" value="P-loop containing nucleotide triphosphate hydrolases"/>
    <property type="match status" value="1"/>
</dbReference>
<dbReference type="PANTHER" id="PTHR13696">
    <property type="entry name" value="P-LOOP CONTAINING NUCLEOSIDE TRIPHOSPHATE HYDROLASE"/>
    <property type="match status" value="1"/>
</dbReference>
<gene>
    <name evidence="6" type="ORF">XD97_0658</name>
</gene>
<feature type="domain" description="AAA" evidence="5">
    <location>
        <begin position="6"/>
        <end position="179"/>
    </location>
</feature>
<protein>
    <recommendedName>
        <fullName evidence="4">Sporulation initiation inhibitor protein Soj</fullName>
    </recommendedName>
</protein>
<dbReference type="PIRSF" id="PIRSF009320">
    <property type="entry name" value="Nuc_binding_HP_1000"/>
    <property type="match status" value="1"/>
</dbReference>
<proteinExistence type="inferred from homology"/>
<evidence type="ECO:0000256" key="4">
    <source>
        <dbReference type="ARBA" id="ARBA00071824"/>
    </source>
</evidence>
<comment type="caution">
    <text evidence="6">The sequence shown here is derived from an EMBL/GenBank/DDBJ whole genome shotgun (WGS) entry which is preliminary data.</text>
</comment>
<evidence type="ECO:0000259" key="5">
    <source>
        <dbReference type="Pfam" id="PF13614"/>
    </source>
</evidence>
<dbReference type="PANTHER" id="PTHR13696:SF52">
    <property type="entry name" value="PARA FAMILY PROTEIN CT_582"/>
    <property type="match status" value="1"/>
</dbReference>
<dbReference type="Pfam" id="PF13614">
    <property type="entry name" value="AAA_31"/>
    <property type="match status" value="1"/>
</dbReference>
<name>A0A117M2X3_9FIRM</name>
<dbReference type="AlphaFoldDB" id="A0A117M2X3"/>
<evidence type="ECO:0000256" key="3">
    <source>
        <dbReference type="ARBA" id="ARBA00062323"/>
    </source>
</evidence>
<dbReference type="SUPFAM" id="SSF52540">
    <property type="entry name" value="P-loop containing nucleoside triphosphate hydrolases"/>
    <property type="match status" value="1"/>
</dbReference>
<dbReference type="Proteomes" id="UP000054705">
    <property type="component" value="Unassembled WGS sequence"/>
</dbReference>
<dbReference type="InterPro" id="IPR050678">
    <property type="entry name" value="DNA_Partitioning_ATPase"/>
</dbReference>
<dbReference type="FunFam" id="3.40.50.300:FF:000285">
    <property type="entry name" value="Sporulation initiation inhibitor Soj"/>
    <property type="match status" value="1"/>
</dbReference>
<evidence type="ECO:0000313" key="7">
    <source>
        <dbReference type="Proteomes" id="UP000054705"/>
    </source>
</evidence>
<evidence type="ECO:0000256" key="2">
    <source>
        <dbReference type="ARBA" id="ARBA00049360"/>
    </source>
</evidence>
<dbReference type="InterPro" id="IPR025669">
    <property type="entry name" value="AAA_dom"/>
</dbReference>
<reference evidence="7" key="1">
    <citation type="journal article" date="2015" name="MBio">
        <title>Genome-Resolved Metagenomic Analysis Reveals Roles for Candidate Phyla and Other Microbial Community Members in Biogeochemical Transformations in Oil Reservoirs.</title>
        <authorList>
            <person name="Hu P."/>
            <person name="Tom L."/>
            <person name="Singh A."/>
            <person name="Thomas B.C."/>
            <person name="Baker B.J."/>
            <person name="Piceno Y.M."/>
            <person name="Andersen G.L."/>
            <person name="Banfield J.F."/>
        </authorList>
    </citation>
    <scope>NUCLEOTIDE SEQUENCE [LARGE SCALE GENOMIC DNA]</scope>
</reference>
<comment type="similarity">
    <text evidence="1">Belongs to the ParA family.</text>
</comment>
<accession>A0A117M2X3</accession>
<comment type="subunit">
    <text evidence="3">Dimerizes in the presence of ATP but not ADP; ATP-binding is required for double-stranded (ds)DNA-binding. Interacts with DnaA.</text>
</comment>
<dbReference type="EMBL" id="LGGS01000154">
    <property type="protein sequence ID" value="KUK81402.1"/>
    <property type="molecule type" value="Genomic_DNA"/>
</dbReference>
<evidence type="ECO:0000256" key="1">
    <source>
        <dbReference type="ARBA" id="ARBA00006976"/>
    </source>
</evidence>
<dbReference type="CDD" id="cd02042">
    <property type="entry name" value="ParAB_family"/>
    <property type="match status" value="1"/>
</dbReference>
<sequence length="209" mass="22625">MGTITRIIAIANQKGGVAKTTTAVNLSAWISMMGKKVLLVDIDPQGNATTGVGVDKEQVINCIYDAIINGITLRKIITSTALAGLNLVPATIELAGAEVELVGVEGRERVLKQALDEVKMKYDFVFVDCPPSLGLLTINALVAADALIIPIQCEYYALEGLGQLMNTFKMVQQRLNPDLVLEGVLLTMFDGRTNLAIQVVDEVKKYFKE</sequence>
<feature type="non-terminal residue" evidence="6">
    <location>
        <position position="209"/>
    </location>
</feature>